<reference evidence="3" key="2">
    <citation type="submission" date="2023-07" db="EMBL/GenBank/DDBJ databases">
        <authorList>
            <consortium name="Lawrence Berkeley National Laboratory"/>
            <person name="Haridas S."/>
            <person name="Hensen N."/>
            <person name="Bonometti L."/>
            <person name="Westerberg I."/>
            <person name="Brannstrom I.O."/>
            <person name="Guillou S."/>
            <person name="Cros-Aarteil S."/>
            <person name="Calhoun S."/>
            <person name="Kuo A."/>
            <person name="Mondo S."/>
            <person name="Pangilinan J."/>
            <person name="Riley R."/>
            <person name="LaButti K."/>
            <person name="Andreopoulos B."/>
            <person name="Lipzen A."/>
            <person name="Chen C."/>
            <person name="Yanf M."/>
            <person name="Daum C."/>
            <person name="Ng V."/>
            <person name="Clum A."/>
            <person name="Steindorff A."/>
            <person name="Ohm R."/>
            <person name="Martin F."/>
            <person name="Silar P."/>
            <person name="Natvig D."/>
            <person name="Lalanne C."/>
            <person name="Gautier V."/>
            <person name="Ament-velasquez S.L."/>
            <person name="Kruys A."/>
            <person name="Hutchinson M.I."/>
            <person name="Powell A.J."/>
            <person name="Barry K."/>
            <person name="Miller A.N."/>
            <person name="Grigoriev I.V."/>
            <person name="Debuchy R."/>
            <person name="Gladieux P."/>
            <person name="Thoren M.H."/>
            <person name="Johannesson H."/>
        </authorList>
    </citation>
    <scope>NUCLEOTIDE SEQUENCE</scope>
    <source>
        <strain evidence="3">FGSC 1904</strain>
    </source>
</reference>
<evidence type="ECO:0000256" key="2">
    <source>
        <dbReference type="SAM" id="MobiDB-lite"/>
    </source>
</evidence>
<reference evidence="3" key="1">
    <citation type="journal article" date="2023" name="Mol. Phylogenet. Evol.">
        <title>Genome-scale phylogeny and comparative genomics of the fungal order Sordariales.</title>
        <authorList>
            <person name="Hensen N."/>
            <person name="Bonometti L."/>
            <person name="Westerberg I."/>
            <person name="Brannstrom I.O."/>
            <person name="Guillou S."/>
            <person name="Cros-Aarteil S."/>
            <person name="Calhoun S."/>
            <person name="Haridas S."/>
            <person name="Kuo A."/>
            <person name="Mondo S."/>
            <person name="Pangilinan J."/>
            <person name="Riley R."/>
            <person name="LaButti K."/>
            <person name="Andreopoulos B."/>
            <person name="Lipzen A."/>
            <person name="Chen C."/>
            <person name="Yan M."/>
            <person name="Daum C."/>
            <person name="Ng V."/>
            <person name="Clum A."/>
            <person name="Steindorff A."/>
            <person name="Ohm R.A."/>
            <person name="Martin F."/>
            <person name="Silar P."/>
            <person name="Natvig D.O."/>
            <person name="Lalanne C."/>
            <person name="Gautier V."/>
            <person name="Ament-Velasquez S.L."/>
            <person name="Kruys A."/>
            <person name="Hutchinson M.I."/>
            <person name="Powell A.J."/>
            <person name="Barry K."/>
            <person name="Miller A.N."/>
            <person name="Grigoriev I.V."/>
            <person name="Debuchy R."/>
            <person name="Gladieux P."/>
            <person name="Hiltunen Thoren M."/>
            <person name="Johannesson H."/>
        </authorList>
    </citation>
    <scope>NUCLEOTIDE SEQUENCE</scope>
    <source>
        <strain evidence="3">FGSC 1904</strain>
    </source>
</reference>
<dbReference type="Gene3D" id="1.20.920.20">
    <property type="match status" value="1"/>
</dbReference>
<name>A0AAE0PBX1_SORBR</name>
<feature type="region of interest" description="Disordered" evidence="2">
    <location>
        <begin position="523"/>
        <end position="543"/>
    </location>
</feature>
<accession>A0AAE0PBX1</accession>
<protein>
    <submittedName>
        <fullName evidence="3">Uncharacterized protein</fullName>
    </submittedName>
</protein>
<evidence type="ECO:0000313" key="3">
    <source>
        <dbReference type="EMBL" id="KAK3396750.1"/>
    </source>
</evidence>
<dbReference type="Proteomes" id="UP001281003">
    <property type="component" value="Unassembled WGS sequence"/>
</dbReference>
<comment type="caution">
    <text evidence="3">The sequence shown here is derived from an EMBL/GenBank/DDBJ whole genome shotgun (WGS) entry which is preliminary data.</text>
</comment>
<dbReference type="AlphaFoldDB" id="A0AAE0PBX1"/>
<dbReference type="EMBL" id="JAUTDP010000008">
    <property type="protein sequence ID" value="KAK3396750.1"/>
    <property type="molecule type" value="Genomic_DNA"/>
</dbReference>
<feature type="coiled-coil region" evidence="1">
    <location>
        <begin position="53"/>
        <end position="163"/>
    </location>
</feature>
<evidence type="ECO:0000313" key="4">
    <source>
        <dbReference type="Proteomes" id="UP001281003"/>
    </source>
</evidence>
<keyword evidence="4" id="KW-1185">Reference proteome</keyword>
<proteinExistence type="predicted"/>
<gene>
    <name evidence="3" type="ORF">B0T20DRAFT_357069</name>
</gene>
<feature type="compositionally biased region" description="Basic and acidic residues" evidence="2">
    <location>
        <begin position="525"/>
        <end position="543"/>
    </location>
</feature>
<keyword evidence="1" id="KW-0175">Coiled coil</keyword>
<evidence type="ECO:0000256" key="1">
    <source>
        <dbReference type="SAM" id="Coils"/>
    </source>
</evidence>
<sequence length="568" mass="64127">MLPDEVDHAEVVSKLFQDIIVHTSYEKLKGICDENAELRDKVKKLTTTHETNLQSLHNTQARLDKAYRELQEKDKQVQSLQKEADHSGAIIAAKTHQLDEKAQKITRAENDLENAKSKIADLTQSLEEERRKSRDKEAIEQELEAARQERDDYRLQLEEVKNFSIPLGRESAEEIANRFNKIFAHACDLAKKFFGVNLPQSSFANATLWDQLRKHNIVHQARIPLPLSNTTAAKQMRTAAVLAVLYAELREHVFHPTYLFEDARANEELTRLLKTMDPVKEAYLRSVLLGSIDKAVWKEKVKAKIETLTANVDNCVGPLLPESERARFRDRLDRFCRKACQVWHHMQKLVDRVYYSTEDWAPPNTAAYHALQLSSLVVVSEELLDETFPGEYPESPRQNYSLMGNGQSSPVMSCSNLTFAHDIDKLSTPPSPPGSIIRALPIASTAATADASTAHGSCDLLNVVWPAFHLDPCASEEDMRIIAPGYGVYESQLKTAREEEAHSTGTQRAIRQNRKCRNYMGVSRHGADHANDDHQQDGEYRHGGCESTLSSFLNAGQSEVSMGSRRGW</sequence>
<organism evidence="3 4">
    <name type="scientific">Sordaria brevicollis</name>
    <dbReference type="NCBI Taxonomy" id="83679"/>
    <lineage>
        <taxon>Eukaryota</taxon>
        <taxon>Fungi</taxon>
        <taxon>Dikarya</taxon>
        <taxon>Ascomycota</taxon>
        <taxon>Pezizomycotina</taxon>
        <taxon>Sordariomycetes</taxon>
        <taxon>Sordariomycetidae</taxon>
        <taxon>Sordariales</taxon>
        <taxon>Sordariaceae</taxon>
        <taxon>Sordaria</taxon>
    </lineage>
</organism>